<keyword evidence="8 10" id="KW-0378">Hydrolase</keyword>
<evidence type="ECO:0000256" key="4">
    <source>
        <dbReference type="ARBA" id="ARBA00008236"/>
    </source>
</evidence>
<accession>A0A8H2M5B1</accession>
<dbReference type="InterPro" id="IPR052170">
    <property type="entry name" value="M29_Exopeptidase"/>
</dbReference>
<keyword evidence="5 10" id="KW-0031">Aminopeptidase</keyword>
<comment type="cofactor">
    <cofactor evidence="2">
        <name>Mg(2+)</name>
        <dbReference type="ChEBI" id="CHEBI:18420"/>
    </cofactor>
</comment>
<dbReference type="Pfam" id="PF02073">
    <property type="entry name" value="Peptidase_M29"/>
    <property type="match status" value="1"/>
</dbReference>
<evidence type="ECO:0000256" key="9">
    <source>
        <dbReference type="ARBA" id="ARBA00023049"/>
    </source>
</evidence>
<evidence type="ECO:0000256" key="8">
    <source>
        <dbReference type="ARBA" id="ARBA00022801"/>
    </source>
</evidence>
<dbReference type="EMBL" id="CAACYI010000001">
    <property type="protein sequence ID" value="VFB16396.1"/>
    <property type="molecule type" value="Genomic_DNA"/>
</dbReference>
<evidence type="ECO:0000256" key="6">
    <source>
        <dbReference type="ARBA" id="ARBA00022670"/>
    </source>
</evidence>
<dbReference type="GO" id="GO:0006508">
    <property type="term" value="P:proteolysis"/>
    <property type="evidence" value="ECO:0007669"/>
    <property type="project" value="UniProtKB-KW"/>
</dbReference>
<comment type="caution">
    <text evidence="10">The sequence shown here is derived from an EMBL/GenBank/DDBJ whole genome shotgun (WGS) entry which is preliminary data.</text>
</comment>
<protein>
    <submittedName>
        <fullName evidence="10">Aminopeptidase 2</fullName>
        <ecNumber evidence="10">3.4.11.-</ecNumber>
    </submittedName>
</protein>
<dbReference type="SUPFAM" id="SSF144052">
    <property type="entry name" value="Thermophilic metalloprotease-like"/>
    <property type="match status" value="1"/>
</dbReference>
<dbReference type="RefSeq" id="WP_131749001.1">
    <property type="nucleotide sequence ID" value="NZ_CAACYI010000001.1"/>
</dbReference>
<dbReference type="GO" id="GO:0004177">
    <property type="term" value="F:aminopeptidase activity"/>
    <property type="evidence" value="ECO:0007669"/>
    <property type="project" value="UniProtKB-KW"/>
</dbReference>
<evidence type="ECO:0000256" key="5">
    <source>
        <dbReference type="ARBA" id="ARBA00022438"/>
    </source>
</evidence>
<sequence>MDFRFNEYAKVLILKGVNIQVGQKLVIRCPIEAAFFAEMCAKVAYEQGAREVEVLWNDEKLTLLNYQYMSQENLSKVSKTLQTQYEEYRQDNIALLSLVGQDPSLLKEIDANKIKGASTARSIALKNFNEDMMSDQHQWCVAGVAVKSWATHLFPELSHDQALEKLWEQIFSTSRIDDHTLENWENHLNRLNALADKLNRYQFDSLIYKNSLGTDLTIGLPENHIWAAADSKTPKDIPFVPNIPTEEVFTLPHRDRVDGVVYSTKPFNYGGNIIRDFKLRFEGGKVVEFDAKEGRDILAKLIDTDEGSKRLGEVALVPYDSPISNTNLLFYNTLYDENASCHLAIGKAYPTCLEGFENLSSQDLLERGANDSLVHEDFMVGSKDLSIIGLTKDGKRIQIFENGNFAKEF</sequence>
<comment type="cofactor">
    <cofactor evidence="3">
        <name>Zn(2+)</name>
        <dbReference type="ChEBI" id="CHEBI:29105"/>
    </cofactor>
</comment>
<dbReference type="InterPro" id="IPR035097">
    <property type="entry name" value="M29_N-terminal"/>
</dbReference>
<comment type="similarity">
    <text evidence="4">Belongs to the peptidase M29 family.</text>
</comment>
<keyword evidence="11" id="KW-1185">Reference proteome</keyword>
<evidence type="ECO:0000313" key="10">
    <source>
        <dbReference type="EMBL" id="VFB16396.1"/>
    </source>
</evidence>
<dbReference type="PRINTS" id="PR00919">
    <property type="entry name" value="THERMOPTASE"/>
</dbReference>
<keyword evidence="6" id="KW-0645">Protease</keyword>
<evidence type="ECO:0000256" key="7">
    <source>
        <dbReference type="ARBA" id="ARBA00022723"/>
    </source>
</evidence>
<keyword evidence="7" id="KW-0479">Metal-binding</keyword>
<dbReference type="AlphaFoldDB" id="A0A8H2M5B1"/>
<evidence type="ECO:0000256" key="2">
    <source>
        <dbReference type="ARBA" id="ARBA00001946"/>
    </source>
</evidence>
<dbReference type="PANTHER" id="PTHR34448">
    <property type="entry name" value="AMINOPEPTIDASE"/>
    <property type="match status" value="1"/>
</dbReference>
<gene>
    <name evidence="10" type="ORF">NCTC13150_00918</name>
</gene>
<evidence type="ECO:0000256" key="1">
    <source>
        <dbReference type="ARBA" id="ARBA00001941"/>
    </source>
</evidence>
<dbReference type="GO" id="GO:0046872">
    <property type="term" value="F:metal ion binding"/>
    <property type="evidence" value="ECO:0007669"/>
    <property type="project" value="UniProtKB-KW"/>
</dbReference>
<dbReference type="GO" id="GO:0008237">
    <property type="term" value="F:metallopeptidase activity"/>
    <property type="evidence" value="ECO:0007669"/>
    <property type="project" value="UniProtKB-KW"/>
</dbReference>
<comment type="cofactor">
    <cofactor evidence="1">
        <name>Co(2+)</name>
        <dbReference type="ChEBI" id="CHEBI:48828"/>
    </cofactor>
</comment>
<dbReference type="Proteomes" id="UP000377798">
    <property type="component" value="Unassembled WGS sequence"/>
</dbReference>
<dbReference type="InterPro" id="IPR000787">
    <property type="entry name" value="Peptidase_M29"/>
</dbReference>
<organism evidence="10 11">
    <name type="scientific">Urinicoccus massiliensis</name>
    <dbReference type="NCBI Taxonomy" id="1723382"/>
    <lineage>
        <taxon>Bacteria</taxon>
        <taxon>Bacillati</taxon>
        <taxon>Bacillota</taxon>
        <taxon>Tissierellia</taxon>
        <taxon>Tissierellales</taxon>
        <taxon>Peptoniphilaceae</taxon>
        <taxon>Urinicoccus</taxon>
    </lineage>
</organism>
<proteinExistence type="inferred from homology"/>
<reference evidence="10 11" key="1">
    <citation type="submission" date="2019-02" db="EMBL/GenBank/DDBJ databases">
        <authorList>
            <consortium name="Pathogen Informatics"/>
        </authorList>
    </citation>
    <scope>NUCLEOTIDE SEQUENCE [LARGE SCALE GENOMIC DNA]</scope>
    <source>
        <strain evidence="10 11">3012STDY7089603</strain>
    </source>
</reference>
<evidence type="ECO:0000256" key="3">
    <source>
        <dbReference type="ARBA" id="ARBA00001947"/>
    </source>
</evidence>
<evidence type="ECO:0000313" key="11">
    <source>
        <dbReference type="Proteomes" id="UP000377798"/>
    </source>
</evidence>
<dbReference type="Gene3D" id="3.40.1830.10">
    <property type="entry name" value="Thermophilic metalloprotease (M29)"/>
    <property type="match status" value="1"/>
</dbReference>
<keyword evidence="9" id="KW-0482">Metalloprotease</keyword>
<dbReference type="EC" id="3.4.11.-" evidence="10"/>
<dbReference type="PANTHER" id="PTHR34448:SF3">
    <property type="entry name" value="AMINOPEPTIDASE AMPS"/>
    <property type="match status" value="1"/>
</dbReference>
<name>A0A8H2M5B1_9FIRM</name>